<sequence>MAMESDPQQLQWNIVMGLIALAMAWMLLCLWLRSQRQRLLSSFSPQEDADYLMRIVTNVEFPYLSHTSMEFAIFRTCAIPSISKILDKTGVFRVAAAKRADDTEILTREFWLHHVDSDRGSLAIRRLNFIHSQYVIPNDDYLYVLALFAREPVRWARRFGYRKWTSAEELAGFVKWRDLGVRMGIKHIPENIQELERWEEEYEKKNMKYADSNRRVAGAQFTLLLEKYPRCTHSLLRRAIYAMLDDRLRTGLGYPRQAEWIQRLVRGTLRFCVGTFVSLFLPPRPFLLAADRIKVDIKEQGEKFNPDMVRPLSFQRYSSCSYPNGYKIADIGAFKPGQLGTAVEGELLCPLSSRYFAMTWPPEQSYF</sequence>
<reference evidence="3" key="1">
    <citation type="submission" date="2024-02" db="EMBL/GenBank/DDBJ databases">
        <authorList>
            <consortium name="ELIXIR-Norway"/>
            <consortium name="Elixir Norway"/>
        </authorList>
    </citation>
    <scope>NUCLEOTIDE SEQUENCE</scope>
</reference>
<keyword evidence="1" id="KW-0472">Membrane</keyword>
<keyword evidence="1" id="KW-1133">Transmembrane helix</keyword>
<feature type="domain" description="ER-bound oxygenase mpaB/mpaB'/Rubber oxygenase catalytic" evidence="2">
    <location>
        <begin position="136"/>
        <end position="270"/>
    </location>
</feature>
<name>A0ABP0XEH9_9BRYO</name>
<evidence type="ECO:0000313" key="4">
    <source>
        <dbReference type="Proteomes" id="UP001497444"/>
    </source>
</evidence>
<dbReference type="Pfam" id="PF09995">
    <property type="entry name" value="MPAB_Lcp_cat"/>
    <property type="match status" value="1"/>
</dbReference>
<dbReference type="Proteomes" id="UP001497444">
    <property type="component" value="Chromosome 7"/>
</dbReference>
<organism evidence="3 4">
    <name type="scientific">Sphagnum jensenii</name>
    <dbReference type="NCBI Taxonomy" id="128206"/>
    <lineage>
        <taxon>Eukaryota</taxon>
        <taxon>Viridiplantae</taxon>
        <taxon>Streptophyta</taxon>
        <taxon>Embryophyta</taxon>
        <taxon>Bryophyta</taxon>
        <taxon>Sphagnophytina</taxon>
        <taxon>Sphagnopsida</taxon>
        <taxon>Sphagnales</taxon>
        <taxon>Sphagnaceae</taxon>
        <taxon>Sphagnum</taxon>
    </lineage>
</organism>
<dbReference type="PANTHER" id="PTHR36124:SF1">
    <property type="entry name" value="ER-BOUND OXYGENASE MPAB_MPAB'_RUBBER OXYGENASE CATALYTIC DOMAIN-CONTAINING PROTEIN"/>
    <property type="match status" value="1"/>
</dbReference>
<gene>
    <name evidence="3" type="ORF">CSSPJE1EN1_LOCUS21458</name>
</gene>
<evidence type="ECO:0000259" key="2">
    <source>
        <dbReference type="Pfam" id="PF09995"/>
    </source>
</evidence>
<dbReference type="InterPro" id="IPR046366">
    <property type="entry name" value="MPAB"/>
</dbReference>
<dbReference type="EMBL" id="OZ020102">
    <property type="protein sequence ID" value="CAK9275980.1"/>
    <property type="molecule type" value="Genomic_DNA"/>
</dbReference>
<evidence type="ECO:0000313" key="3">
    <source>
        <dbReference type="EMBL" id="CAK9275980.1"/>
    </source>
</evidence>
<keyword evidence="1" id="KW-0812">Transmembrane</keyword>
<dbReference type="InterPro" id="IPR018713">
    <property type="entry name" value="MPAB/Lcp_cat_dom"/>
</dbReference>
<protein>
    <recommendedName>
        <fullName evidence="2">ER-bound oxygenase mpaB/mpaB'/Rubber oxygenase catalytic domain-containing protein</fullName>
    </recommendedName>
</protein>
<proteinExistence type="predicted"/>
<dbReference type="PANTHER" id="PTHR36124">
    <property type="match status" value="1"/>
</dbReference>
<evidence type="ECO:0000256" key="1">
    <source>
        <dbReference type="SAM" id="Phobius"/>
    </source>
</evidence>
<keyword evidence="4" id="KW-1185">Reference proteome</keyword>
<accession>A0ABP0XEH9</accession>
<feature type="transmembrane region" description="Helical" evidence="1">
    <location>
        <begin position="12"/>
        <end position="32"/>
    </location>
</feature>